<reference evidence="2 3" key="1">
    <citation type="submission" date="2014-11" db="EMBL/GenBank/DDBJ databases">
        <title>Genetic blueprint of the zoonotic pathogen Toxocara canis.</title>
        <authorList>
            <person name="Zhu X.-Q."/>
            <person name="Korhonen P.K."/>
            <person name="Cai H."/>
            <person name="Young N.D."/>
            <person name="Nejsum P."/>
            <person name="von Samson-Himmelstjerna G."/>
            <person name="Boag P.R."/>
            <person name="Tan P."/>
            <person name="Li Q."/>
            <person name="Min J."/>
            <person name="Yang Y."/>
            <person name="Wang X."/>
            <person name="Fang X."/>
            <person name="Hall R.S."/>
            <person name="Hofmann A."/>
            <person name="Sternberg P.W."/>
            <person name="Jex A.R."/>
            <person name="Gasser R.B."/>
        </authorList>
    </citation>
    <scope>NUCLEOTIDE SEQUENCE [LARGE SCALE GENOMIC DNA]</scope>
    <source>
        <strain evidence="2">PN_DK_2014</strain>
    </source>
</reference>
<sequence length="125" mass="14445">MAAITISAHLGTLKLIFNKMSTQVSHHNGFRRMRYDDRSASPKGLMTDVNSKYRPFSSKNPIFVQQFIEHKVKRKSQAKQQTPTYGIPTHRSLSSSKDRPMIRPSFKGPTDKRPFAQRTYRHPPM</sequence>
<evidence type="ECO:0000313" key="3">
    <source>
        <dbReference type="Proteomes" id="UP000031036"/>
    </source>
</evidence>
<dbReference type="AlphaFoldDB" id="A0A0B2V5N8"/>
<dbReference type="Proteomes" id="UP000031036">
    <property type="component" value="Unassembled WGS sequence"/>
</dbReference>
<organism evidence="2 3">
    <name type="scientific">Toxocara canis</name>
    <name type="common">Canine roundworm</name>
    <dbReference type="NCBI Taxonomy" id="6265"/>
    <lineage>
        <taxon>Eukaryota</taxon>
        <taxon>Metazoa</taxon>
        <taxon>Ecdysozoa</taxon>
        <taxon>Nematoda</taxon>
        <taxon>Chromadorea</taxon>
        <taxon>Rhabditida</taxon>
        <taxon>Spirurina</taxon>
        <taxon>Ascaridomorpha</taxon>
        <taxon>Ascaridoidea</taxon>
        <taxon>Toxocaridae</taxon>
        <taxon>Toxocara</taxon>
    </lineage>
</organism>
<proteinExistence type="predicted"/>
<feature type="region of interest" description="Disordered" evidence="1">
    <location>
        <begin position="73"/>
        <end position="125"/>
    </location>
</feature>
<comment type="caution">
    <text evidence="2">The sequence shown here is derived from an EMBL/GenBank/DDBJ whole genome shotgun (WGS) entry which is preliminary data.</text>
</comment>
<dbReference type="EMBL" id="JPKZ01002429">
    <property type="protein sequence ID" value="KHN76824.1"/>
    <property type="molecule type" value="Genomic_DNA"/>
</dbReference>
<gene>
    <name evidence="2" type="ORF">Tcan_11228</name>
</gene>
<evidence type="ECO:0000313" key="2">
    <source>
        <dbReference type="EMBL" id="KHN76824.1"/>
    </source>
</evidence>
<accession>A0A0B2V5N8</accession>
<keyword evidence="3" id="KW-1185">Reference proteome</keyword>
<name>A0A0B2V5N8_TOXCA</name>
<evidence type="ECO:0000256" key="1">
    <source>
        <dbReference type="SAM" id="MobiDB-lite"/>
    </source>
</evidence>
<protein>
    <submittedName>
        <fullName evidence="2">Uncharacterized protein</fullName>
    </submittedName>
</protein>